<sequence>MNGPGILLGYEGSVPAGAAIEVAARLLPGAHARVAYVWTPPFASEALRRRLWHRTAGVDEFVAAVEREGESEARRIAAMGVAFAAPYGWRAEPVVRRTYGGEGVQLCEVAEELGADLIVVGSRGLTGARAVLGSVSDMVVHFATRPVLVVPHPLLEAQRAVLDAGPVLLGWDGSAGARAAQESLARLLPRRAVVPVRVEDGDEPSPQTIPGLVKVPPAGGHLERGRAVAAALTGQAGAVHAAVLAVGSRGRSAVREIVLGSVAMAALHHAYRPVLVVPHHDTE</sequence>
<proteinExistence type="inferred from homology"/>
<comment type="similarity">
    <text evidence="1">Belongs to the universal stress protein A family.</text>
</comment>
<dbReference type="Gene3D" id="3.40.50.620">
    <property type="entry name" value="HUPs"/>
    <property type="match status" value="1"/>
</dbReference>
<dbReference type="PANTHER" id="PTHR31964:SF113">
    <property type="entry name" value="USPA DOMAIN-CONTAINING PROTEIN"/>
    <property type="match status" value="1"/>
</dbReference>
<dbReference type="EMBL" id="OBDY01000020">
    <property type="protein sequence ID" value="SNY59123.1"/>
    <property type="molecule type" value="Genomic_DNA"/>
</dbReference>
<feature type="domain" description="UspA" evidence="2">
    <location>
        <begin position="6"/>
        <end position="151"/>
    </location>
</feature>
<dbReference type="Pfam" id="PF00582">
    <property type="entry name" value="Usp"/>
    <property type="match status" value="2"/>
</dbReference>
<dbReference type="AlphaFoldDB" id="A0A285JGC6"/>
<name>A0A285JGC6_9ACTN</name>
<keyword evidence="4" id="KW-1185">Reference proteome</keyword>
<dbReference type="InterPro" id="IPR006016">
    <property type="entry name" value="UspA"/>
</dbReference>
<dbReference type="CDD" id="cd00293">
    <property type="entry name" value="USP-like"/>
    <property type="match status" value="1"/>
</dbReference>
<feature type="domain" description="UspA" evidence="2">
    <location>
        <begin position="224"/>
        <end position="278"/>
    </location>
</feature>
<evidence type="ECO:0000313" key="4">
    <source>
        <dbReference type="Proteomes" id="UP000219612"/>
    </source>
</evidence>
<organism evidence="3 4">
    <name type="scientific">Paractinoplanes atraurantiacus</name>
    <dbReference type="NCBI Taxonomy" id="1036182"/>
    <lineage>
        <taxon>Bacteria</taxon>
        <taxon>Bacillati</taxon>
        <taxon>Actinomycetota</taxon>
        <taxon>Actinomycetes</taxon>
        <taxon>Micromonosporales</taxon>
        <taxon>Micromonosporaceae</taxon>
        <taxon>Paractinoplanes</taxon>
    </lineage>
</organism>
<evidence type="ECO:0000259" key="2">
    <source>
        <dbReference type="Pfam" id="PF00582"/>
    </source>
</evidence>
<dbReference type="InterPro" id="IPR006015">
    <property type="entry name" value="Universal_stress_UspA"/>
</dbReference>
<evidence type="ECO:0000313" key="3">
    <source>
        <dbReference type="EMBL" id="SNY59123.1"/>
    </source>
</evidence>
<dbReference type="Gene3D" id="3.40.50.12370">
    <property type="match status" value="1"/>
</dbReference>
<dbReference type="SUPFAM" id="SSF52402">
    <property type="entry name" value="Adenine nucleotide alpha hydrolases-like"/>
    <property type="match status" value="2"/>
</dbReference>
<evidence type="ECO:0000256" key="1">
    <source>
        <dbReference type="ARBA" id="ARBA00008791"/>
    </source>
</evidence>
<protein>
    <submittedName>
        <fullName evidence="3">Nucleotide-binding universal stress protein, UspA family</fullName>
    </submittedName>
</protein>
<dbReference type="OrthoDB" id="3473874at2"/>
<dbReference type="InterPro" id="IPR014729">
    <property type="entry name" value="Rossmann-like_a/b/a_fold"/>
</dbReference>
<dbReference type="PANTHER" id="PTHR31964">
    <property type="entry name" value="ADENINE NUCLEOTIDE ALPHA HYDROLASES-LIKE SUPERFAMILY PROTEIN"/>
    <property type="match status" value="1"/>
</dbReference>
<dbReference type="RefSeq" id="WP_097325577.1">
    <property type="nucleotide sequence ID" value="NZ_OBDY01000020.1"/>
</dbReference>
<accession>A0A285JGC6</accession>
<reference evidence="4" key="1">
    <citation type="submission" date="2017-09" db="EMBL/GenBank/DDBJ databases">
        <authorList>
            <person name="Varghese N."/>
            <person name="Submissions S."/>
        </authorList>
    </citation>
    <scope>NUCLEOTIDE SEQUENCE [LARGE SCALE GENOMIC DNA]</scope>
    <source>
        <strain evidence="4">CGMCC 4.6857</strain>
    </source>
</reference>
<dbReference type="PRINTS" id="PR01438">
    <property type="entry name" value="UNVRSLSTRESS"/>
</dbReference>
<dbReference type="Proteomes" id="UP000219612">
    <property type="component" value="Unassembled WGS sequence"/>
</dbReference>
<gene>
    <name evidence="3" type="ORF">SAMN05421748_12046</name>
</gene>